<protein>
    <submittedName>
        <fullName evidence="1">Uncharacterized protein</fullName>
    </submittedName>
</protein>
<accession>A0A9X6SUM5</accession>
<dbReference type="EMBL" id="NVMX01000056">
    <property type="protein sequence ID" value="PDZ95460.1"/>
    <property type="molecule type" value="Genomic_DNA"/>
</dbReference>
<sequence>MGDIIVHFDREWEGNVMRMDYKWEKEEKEYLIEDIPCKKFPLGNEDYLEDYVALALDMIIHLQMNGDMEETVSFIEIEKIDGFIDELKSHLDSQKSE</sequence>
<reference evidence="1 2" key="1">
    <citation type="submission" date="2017-09" db="EMBL/GenBank/DDBJ databases">
        <title>Large-scale bioinformatics analysis of Bacillus genomes uncovers conserved roles of natural products in bacterial physiology.</title>
        <authorList>
            <consortium name="Agbiome Team Llc"/>
            <person name="Bleich R.M."/>
            <person name="Grubbs K.J."/>
            <person name="Santa Maria K.C."/>
            <person name="Allen S.E."/>
            <person name="Farag S."/>
            <person name="Shank E.A."/>
            <person name="Bowers A."/>
        </authorList>
    </citation>
    <scope>NUCLEOTIDE SEQUENCE [LARGE SCALE GENOMIC DNA]</scope>
    <source>
        <strain evidence="1 2">AFS092789</strain>
    </source>
</reference>
<dbReference type="Proteomes" id="UP000219922">
    <property type="component" value="Unassembled WGS sequence"/>
</dbReference>
<dbReference type="RefSeq" id="WP_098006136.1">
    <property type="nucleotide sequence ID" value="NZ_NUJB01000007.1"/>
</dbReference>
<proteinExistence type="predicted"/>
<gene>
    <name evidence="1" type="ORF">CON36_28325</name>
</gene>
<evidence type="ECO:0000313" key="1">
    <source>
        <dbReference type="EMBL" id="PDZ95460.1"/>
    </source>
</evidence>
<comment type="caution">
    <text evidence="1">The sequence shown here is derived from an EMBL/GenBank/DDBJ whole genome shotgun (WGS) entry which is preliminary data.</text>
</comment>
<name>A0A9X6SUM5_BACCE</name>
<dbReference type="AlphaFoldDB" id="A0A9X6SUM5"/>
<evidence type="ECO:0000313" key="2">
    <source>
        <dbReference type="Proteomes" id="UP000219922"/>
    </source>
</evidence>
<organism evidence="1 2">
    <name type="scientific">Bacillus cereus</name>
    <dbReference type="NCBI Taxonomy" id="1396"/>
    <lineage>
        <taxon>Bacteria</taxon>
        <taxon>Bacillati</taxon>
        <taxon>Bacillota</taxon>
        <taxon>Bacilli</taxon>
        <taxon>Bacillales</taxon>
        <taxon>Bacillaceae</taxon>
        <taxon>Bacillus</taxon>
        <taxon>Bacillus cereus group</taxon>
    </lineage>
</organism>